<comment type="caution">
    <text evidence="5">The sequence shown here is derived from an EMBL/GenBank/DDBJ whole genome shotgun (WGS) entry which is preliminary data.</text>
</comment>
<dbReference type="EMBL" id="JBHSSG010000007">
    <property type="protein sequence ID" value="MFC6178069.1"/>
    <property type="molecule type" value="Genomic_DNA"/>
</dbReference>
<dbReference type="NCBIfam" id="TIGR01446">
    <property type="entry name" value="DnaD_dom"/>
    <property type="match status" value="1"/>
</dbReference>
<dbReference type="Pfam" id="PF07261">
    <property type="entry name" value="DnaB_2"/>
    <property type="match status" value="1"/>
</dbReference>
<sequence length="281" mass="32631">MTNKRYFWLKLPEEFFNRKEIKALRRIAGGDTYTVIYLKMLLKSLQSDGKLYFEGVANNFIEEIALDIDEDIENVQVTVNYLHNKGLLVDSGSDEVELVSMKSMVGSESSSTERKRRQRERERQTLIERDNVTPKSRQGHVEIEKELDIDKEIETEGEIEKKQSHPTATVRQQLSDAIEKNGFSLVLTPFQSENLLAYVEDDHMEVGVVVRSLEEASNNGKRNYNYVRAILENKLKEGITTVAKWDASKRDFQERRNANQVPKNEESAEWAREMEEHWKGN</sequence>
<feature type="region of interest" description="Disordered" evidence="2">
    <location>
        <begin position="254"/>
        <end position="281"/>
    </location>
</feature>
<dbReference type="NCBIfam" id="TIGR01714">
    <property type="entry name" value="phage_rep_org_N"/>
    <property type="match status" value="1"/>
</dbReference>
<dbReference type="RefSeq" id="WP_137600745.1">
    <property type="nucleotide sequence ID" value="NZ_BJDT01000005.1"/>
</dbReference>
<dbReference type="PANTHER" id="PTHR37293:SF7">
    <property type="entry name" value="HYPOTHETICAL PHAGE PROTEIN"/>
    <property type="match status" value="1"/>
</dbReference>
<proteinExistence type="inferred from homology"/>
<keyword evidence="6" id="KW-1185">Reference proteome</keyword>
<reference evidence="6" key="1">
    <citation type="journal article" date="2019" name="Int. J. Syst. Evol. Microbiol.">
        <title>The Global Catalogue of Microorganisms (GCM) 10K type strain sequencing project: providing services to taxonomists for standard genome sequencing and annotation.</title>
        <authorList>
            <consortium name="The Broad Institute Genomics Platform"/>
            <consortium name="The Broad Institute Genome Sequencing Center for Infectious Disease"/>
            <person name="Wu L."/>
            <person name="Ma J."/>
        </authorList>
    </citation>
    <scope>NUCLEOTIDE SEQUENCE [LARGE SCALE GENOMIC DNA]</scope>
    <source>
        <strain evidence="6">CCM 8924</strain>
    </source>
</reference>
<dbReference type="Pfam" id="PF09681">
    <property type="entry name" value="Phage_rep_org_N"/>
    <property type="match status" value="1"/>
</dbReference>
<feature type="region of interest" description="Disordered" evidence="2">
    <location>
        <begin position="102"/>
        <end position="140"/>
    </location>
</feature>
<evidence type="ECO:0000259" key="4">
    <source>
        <dbReference type="Pfam" id="PF09681"/>
    </source>
</evidence>
<evidence type="ECO:0000313" key="6">
    <source>
        <dbReference type="Proteomes" id="UP001596158"/>
    </source>
</evidence>
<evidence type="ECO:0000256" key="2">
    <source>
        <dbReference type="SAM" id="MobiDB-lite"/>
    </source>
</evidence>
<feature type="compositionally biased region" description="Basic and acidic residues" evidence="2">
    <location>
        <begin position="119"/>
        <end position="132"/>
    </location>
</feature>
<dbReference type="InterPro" id="IPR006343">
    <property type="entry name" value="DnaB/C_C"/>
</dbReference>
<dbReference type="PANTHER" id="PTHR37293">
    <property type="entry name" value="PHAGE REPLICATION PROTEIN-RELATED"/>
    <property type="match status" value="1"/>
</dbReference>
<feature type="domain" description="Phage replisome organiser N-terminal" evidence="4">
    <location>
        <begin position="8"/>
        <end position="124"/>
    </location>
</feature>
<organism evidence="5 6">
    <name type="scientific">Weissella sagaensis</name>
    <dbReference type="NCBI Taxonomy" id="2559928"/>
    <lineage>
        <taxon>Bacteria</taxon>
        <taxon>Bacillati</taxon>
        <taxon>Bacillota</taxon>
        <taxon>Bacilli</taxon>
        <taxon>Lactobacillales</taxon>
        <taxon>Lactobacillaceae</taxon>
        <taxon>Weissella</taxon>
    </lineage>
</organism>
<dbReference type="InterPro" id="IPR053162">
    <property type="entry name" value="DnaD"/>
</dbReference>
<comment type="similarity">
    <text evidence="1">Belongs to the DnaB/DnaD family.</text>
</comment>
<evidence type="ECO:0000259" key="3">
    <source>
        <dbReference type="Pfam" id="PF07261"/>
    </source>
</evidence>
<evidence type="ECO:0000256" key="1">
    <source>
        <dbReference type="ARBA" id="ARBA00093462"/>
    </source>
</evidence>
<dbReference type="SUPFAM" id="SSF158499">
    <property type="entry name" value="DnaD domain-like"/>
    <property type="match status" value="1"/>
</dbReference>
<accession>A0ABW1RRM0</accession>
<protein>
    <submittedName>
        <fullName evidence="5">Phage replisome organizer N-terminal domain-containing protein</fullName>
    </submittedName>
</protein>
<evidence type="ECO:0000313" key="5">
    <source>
        <dbReference type="EMBL" id="MFC6178069.1"/>
    </source>
</evidence>
<feature type="domain" description="DnaB/C C-terminal" evidence="3">
    <location>
        <begin position="176"/>
        <end position="247"/>
    </location>
</feature>
<dbReference type="InterPro" id="IPR010056">
    <property type="entry name" value="Phage_rep_org__N"/>
</dbReference>
<dbReference type="InterPro" id="IPR034829">
    <property type="entry name" value="DnaD-like_sf"/>
</dbReference>
<dbReference type="Gene3D" id="1.10.10.630">
    <property type="entry name" value="DnaD domain-like"/>
    <property type="match status" value="1"/>
</dbReference>
<gene>
    <name evidence="5" type="ORF">ACFQGR_01405</name>
</gene>
<name>A0ABW1RRM0_9LACO</name>
<dbReference type="Proteomes" id="UP001596158">
    <property type="component" value="Unassembled WGS sequence"/>
</dbReference>